<dbReference type="Gene3D" id="1.10.260.40">
    <property type="entry name" value="lambda repressor-like DNA-binding domains"/>
    <property type="match status" value="1"/>
</dbReference>
<evidence type="ECO:0000313" key="4">
    <source>
        <dbReference type="Proteomes" id="UP000000653"/>
    </source>
</evidence>
<dbReference type="Gene3D" id="2.60.120.10">
    <property type="entry name" value="Jelly Rolls"/>
    <property type="match status" value="1"/>
</dbReference>
<dbReference type="GO" id="GO:0005829">
    <property type="term" value="C:cytosol"/>
    <property type="evidence" value="ECO:0007669"/>
    <property type="project" value="TreeGrafter"/>
</dbReference>
<organism evidence="3 4">
    <name type="scientific">Pseudomonas aeruginosa (strain UCBPP-PA14)</name>
    <dbReference type="NCBI Taxonomy" id="208963"/>
    <lineage>
        <taxon>Bacteria</taxon>
        <taxon>Pseudomonadati</taxon>
        <taxon>Pseudomonadota</taxon>
        <taxon>Gammaproteobacteria</taxon>
        <taxon>Pseudomonadales</taxon>
        <taxon>Pseudomonadaceae</taxon>
        <taxon>Pseudomonas</taxon>
    </lineage>
</organism>
<dbReference type="SMART" id="SM00530">
    <property type="entry name" value="HTH_XRE"/>
    <property type="match status" value="1"/>
</dbReference>
<dbReference type="EMBL" id="CP000438">
    <property type="protein sequence ID" value="ABJ11074.1"/>
    <property type="molecule type" value="Genomic_DNA"/>
</dbReference>
<dbReference type="SUPFAM" id="SSF47413">
    <property type="entry name" value="lambda repressor-like DNA-binding domains"/>
    <property type="match status" value="1"/>
</dbReference>
<evidence type="ECO:0000256" key="1">
    <source>
        <dbReference type="ARBA" id="ARBA00023125"/>
    </source>
</evidence>
<dbReference type="GO" id="GO:0003700">
    <property type="term" value="F:DNA-binding transcription factor activity"/>
    <property type="evidence" value="ECO:0007669"/>
    <property type="project" value="TreeGrafter"/>
</dbReference>
<dbReference type="PANTHER" id="PTHR46797:SF10">
    <property type="entry name" value="BLR1115 PROTEIN"/>
    <property type="match status" value="1"/>
</dbReference>
<dbReference type="InterPro" id="IPR014710">
    <property type="entry name" value="RmlC-like_jellyroll"/>
</dbReference>
<dbReference type="RefSeq" id="WP_003139878.1">
    <property type="nucleotide sequence ID" value="NC_008463.1"/>
</dbReference>
<dbReference type="InterPro" id="IPR011051">
    <property type="entry name" value="RmlC_Cupin_sf"/>
</dbReference>
<dbReference type="PROSITE" id="PS50943">
    <property type="entry name" value="HTH_CROC1"/>
    <property type="match status" value="1"/>
</dbReference>
<feature type="domain" description="HTH cro/C1-type" evidence="2">
    <location>
        <begin position="11"/>
        <end position="65"/>
    </location>
</feature>
<dbReference type="BioCyc" id="PAER208963:G1G74-3365-MONOMER"/>
<dbReference type="AlphaFoldDB" id="A0A0H2Z8V8"/>
<dbReference type="PANTHER" id="PTHR46797">
    <property type="entry name" value="HTH-TYPE TRANSCRIPTIONAL REGULATOR"/>
    <property type="match status" value="1"/>
</dbReference>
<reference evidence="3 4" key="1">
    <citation type="journal article" date="2006" name="Genome Biol.">
        <title>Genomic analysis reveals that Pseudomonas aeruginosa virulence is combinatorial.</title>
        <authorList>
            <person name="Lee D.G."/>
            <person name="Urbach J.M."/>
            <person name="Wu G."/>
            <person name="Liberati N.T."/>
            <person name="Feinbaum R.L."/>
            <person name="Miyata S."/>
            <person name="Diggins L.T."/>
            <person name="He J."/>
            <person name="Saucier M."/>
            <person name="Deziel E."/>
            <person name="Friedman L."/>
            <person name="Li L."/>
            <person name="Grills G."/>
            <person name="Montgomery K."/>
            <person name="Kucherlapati R."/>
            <person name="Rahme L.G."/>
            <person name="Ausubel F.M."/>
        </authorList>
    </citation>
    <scope>NUCLEOTIDE SEQUENCE [LARGE SCALE GENOMIC DNA]</scope>
    <source>
        <strain evidence="3 4">UCBPP-PA14</strain>
    </source>
</reference>
<evidence type="ECO:0000313" key="3">
    <source>
        <dbReference type="EMBL" id="ABJ11074.1"/>
    </source>
</evidence>
<dbReference type="InterPro" id="IPR010982">
    <property type="entry name" value="Lambda_DNA-bd_dom_sf"/>
</dbReference>
<dbReference type="CDD" id="cd02209">
    <property type="entry name" value="cupin_XRE_C"/>
    <property type="match status" value="1"/>
</dbReference>
<dbReference type="GO" id="GO:0003677">
    <property type="term" value="F:DNA binding"/>
    <property type="evidence" value="ECO:0007669"/>
    <property type="project" value="UniProtKB-KW"/>
</dbReference>
<dbReference type="HOGENOM" id="CLU_085376_4_0_6"/>
<dbReference type="Proteomes" id="UP000000653">
    <property type="component" value="Chromosome"/>
</dbReference>
<proteinExistence type="predicted"/>
<dbReference type="InterPro" id="IPR001387">
    <property type="entry name" value="Cro/C1-type_HTH"/>
</dbReference>
<accession>A0A0H2Z8V8</accession>
<name>A0A0H2Z8V8_PSEAB</name>
<keyword evidence="1" id="KW-0238">DNA-binding</keyword>
<dbReference type="InterPro" id="IPR050807">
    <property type="entry name" value="TransReg_Diox_bact_type"/>
</dbReference>
<dbReference type="Pfam" id="PF01381">
    <property type="entry name" value="HTH_3"/>
    <property type="match status" value="1"/>
</dbReference>
<dbReference type="KEGG" id="pau:PA14_40150"/>
<protein>
    <submittedName>
        <fullName evidence="3">Putative transcriptional regulator</fullName>
    </submittedName>
</protein>
<evidence type="ECO:0000259" key="2">
    <source>
        <dbReference type="PROSITE" id="PS50943"/>
    </source>
</evidence>
<gene>
    <name evidence="3" type="ordered locus">PA14_40150</name>
</gene>
<sequence length="183" mass="20486">MDIDELIARRLAALRKERELTLAQLAERCAVSKAMISRIERNQSSPTASVLGRLAGGLGVALSELLGDAQAPAEPLCRRAQQEVWEDPASGYRRRQVGARDPRSGCEMVEVEIPANARLDYPRWGGRPYRQRLWLVEGALRVDYGEQTFHLQRGDRLDFGVDRAVTFATAGQACRYLLVILHD</sequence>
<dbReference type="SUPFAM" id="SSF51182">
    <property type="entry name" value="RmlC-like cupins"/>
    <property type="match status" value="1"/>
</dbReference>
<dbReference type="CDD" id="cd00093">
    <property type="entry name" value="HTH_XRE"/>
    <property type="match status" value="1"/>
</dbReference>